<dbReference type="Gene3D" id="3.30.70.1290">
    <property type="entry name" value="Transposase IS200-like"/>
    <property type="match status" value="1"/>
</dbReference>
<gene>
    <name evidence="2" type="ORF">Lspi_2136</name>
</gene>
<dbReference type="GO" id="GO:0004803">
    <property type="term" value="F:transposase activity"/>
    <property type="evidence" value="ECO:0007669"/>
    <property type="project" value="InterPro"/>
</dbReference>
<dbReference type="Pfam" id="PF01797">
    <property type="entry name" value="Y1_Tnp"/>
    <property type="match status" value="1"/>
</dbReference>
<reference evidence="2 3" key="1">
    <citation type="submission" date="2015-11" db="EMBL/GenBank/DDBJ databases">
        <title>Genomic analysis of 38 Legionella species identifies large and diverse effector repertoires.</title>
        <authorList>
            <person name="Burstein D."/>
            <person name="Amaro F."/>
            <person name="Zusman T."/>
            <person name="Lifshitz Z."/>
            <person name="Cohen O."/>
            <person name="Gilbert J.A."/>
            <person name="Pupko T."/>
            <person name="Shuman H.A."/>
            <person name="Segal G."/>
        </authorList>
    </citation>
    <scope>NUCLEOTIDE SEQUENCE [LARGE SCALE GENOMIC DNA]</scope>
    <source>
        <strain evidence="2 3">Mt.St.Helens-9</strain>
    </source>
</reference>
<dbReference type="InterPro" id="IPR002686">
    <property type="entry name" value="Transposase_17"/>
</dbReference>
<dbReference type="STRING" id="452.Lspi_2136"/>
<protein>
    <submittedName>
        <fullName evidence="2">Transposase IS200 like protein</fullName>
    </submittedName>
</protein>
<dbReference type="InterPro" id="IPR052715">
    <property type="entry name" value="RAYT_transposase"/>
</dbReference>
<dbReference type="Proteomes" id="UP000054877">
    <property type="component" value="Unassembled WGS sequence"/>
</dbReference>
<dbReference type="EMBL" id="LNYX01000031">
    <property type="protein sequence ID" value="KTD61506.1"/>
    <property type="molecule type" value="Genomic_DNA"/>
</dbReference>
<comment type="caution">
    <text evidence="2">The sequence shown here is derived from an EMBL/GenBank/DDBJ whole genome shotgun (WGS) entry which is preliminary data.</text>
</comment>
<name>A0A0W0YXB7_LEGSP</name>
<dbReference type="GO" id="GO:0043565">
    <property type="term" value="F:sequence-specific DNA binding"/>
    <property type="evidence" value="ECO:0007669"/>
    <property type="project" value="TreeGrafter"/>
</dbReference>
<accession>A0A0W0YXB7</accession>
<organism evidence="2 3">
    <name type="scientific">Legionella spiritensis</name>
    <dbReference type="NCBI Taxonomy" id="452"/>
    <lineage>
        <taxon>Bacteria</taxon>
        <taxon>Pseudomonadati</taxon>
        <taxon>Pseudomonadota</taxon>
        <taxon>Gammaproteobacteria</taxon>
        <taxon>Legionellales</taxon>
        <taxon>Legionellaceae</taxon>
        <taxon>Legionella</taxon>
    </lineage>
</organism>
<evidence type="ECO:0000259" key="1">
    <source>
        <dbReference type="SMART" id="SM01321"/>
    </source>
</evidence>
<proteinExistence type="predicted"/>
<evidence type="ECO:0000313" key="3">
    <source>
        <dbReference type="Proteomes" id="UP000054877"/>
    </source>
</evidence>
<dbReference type="PANTHER" id="PTHR36966">
    <property type="entry name" value="REP-ASSOCIATED TYROSINE TRANSPOSASE"/>
    <property type="match status" value="1"/>
</dbReference>
<dbReference type="PATRIC" id="fig|452.5.peg.2352"/>
<sequence>MEGGVYFFTLALADRQTGLLTRHIDLLYNSMKKTREKQTYNVLATVILPDHLHTIWKLPDGDANYASRWRTIKSSFTQGLLKQGYSLQKKHGRYKIWQDRFWEHTIRNDQDLEAHINYIHYNPVKHGLVASVYQWPYSSFHWYVRKGKLEQDWGKTVTIIPMSFDD</sequence>
<dbReference type="GO" id="GO:0006313">
    <property type="term" value="P:DNA transposition"/>
    <property type="evidence" value="ECO:0007669"/>
    <property type="project" value="InterPro"/>
</dbReference>
<feature type="domain" description="Transposase IS200-like" evidence="1">
    <location>
        <begin position="1"/>
        <end position="122"/>
    </location>
</feature>
<dbReference type="SUPFAM" id="SSF143422">
    <property type="entry name" value="Transposase IS200-like"/>
    <property type="match status" value="1"/>
</dbReference>
<dbReference type="AlphaFoldDB" id="A0A0W0YXB7"/>
<dbReference type="InterPro" id="IPR036515">
    <property type="entry name" value="Transposase_17_sf"/>
</dbReference>
<keyword evidence="3" id="KW-1185">Reference proteome</keyword>
<dbReference type="NCBIfam" id="NF047646">
    <property type="entry name" value="REP_Tyr_transpos"/>
    <property type="match status" value="1"/>
</dbReference>
<dbReference type="SMART" id="SM01321">
    <property type="entry name" value="Y1_Tnp"/>
    <property type="match status" value="1"/>
</dbReference>
<dbReference type="PANTHER" id="PTHR36966:SF1">
    <property type="entry name" value="REP-ASSOCIATED TYROSINE TRANSPOSASE"/>
    <property type="match status" value="1"/>
</dbReference>
<evidence type="ECO:0000313" key="2">
    <source>
        <dbReference type="EMBL" id="KTD61506.1"/>
    </source>
</evidence>